<dbReference type="Proteomes" id="UP000250166">
    <property type="component" value="Unassembled WGS sequence"/>
</dbReference>
<dbReference type="AlphaFoldDB" id="A0A2X3B795"/>
<evidence type="ECO:0000313" key="2">
    <source>
        <dbReference type="Proteomes" id="UP000250166"/>
    </source>
</evidence>
<reference evidence="1 2" key="1">
    <citation type="submission" date="2018-06" db="EMBL/GenBank/DDBJ databases">
        <authorList>
            <consortium name="Pathogen Informatics"/>
            <person name="Doyle S."/>
        </authorList>
    </citation>
    <scope>NUCLEOTIDE SEQUENCE [LARGE SCALE GENOMIC DNA]</scope>
    <source>
        <strain evidence="1 2">NCTC13102</strain>
    </source>
</reference>
<proteinExistence type="predicted"/>
<name>A0A2X3B795_9HELI</name>
<accession>A0A2X3B795</accession>
<evidence type="ECO:0000313" key="1">
    <source>
        <dbReference type="EMBL" id="SQB99552.1"/>
    </source>
</evidence>
<sequence length="43" mass="5171">MLFQTNYDRQIYFNLGLDFRILTSTFKDIEVFPLSMPIQIKVN</sequence>
<protein>
    <submittedName>
        <fullName evidence="1">Uncharacterized protein</fullName>
    </submittedName>
</protein>
<gene>
    <name evidence="1" type="ORF">NCTC13102_01877</name>
</gene>
<organism evidence="1 2">
    <name type="scientific">Helicobacter fennelliae</name>
    <dbReference type="NCBI Taxonomy" id="215"/>
    <lineage>
        <taxon>Bacteria</taxon>
        <taxon>Pseudomonadati</taxon>
        <taxon>Campylobacterota</taxon>
        <taxon>Epsilonproteobacteria</taxon>
        <taxon>Campylobacterales</taxon>
        <taxon>Helicobacteraceae</taxon>
        <taxon>Helicobacter</taxon>
    </lineage>
</organism>
<dbReference type="EMBL" id="UAWL01000006">
    <property type="protein sequence ID" value="SQB99552.1"/>
    <property type="molecule type" value="Genomic_DNA"/>
</dbReference>